<evidence type="ECO:0000313" key="3">
    <source>
        <dbReference type="Proteomes" id="UP000602905"/>
    </source>
</evidence>
<protein>
    <submittedName>
        <fullName evidence="2">Uncharacterized protein</fullName>
    </submittedName>
</protein>
<dbReference type="OrthoDB" id="3246311at2759"/>
<dbReference type="EMBL" id="JACYCD010000052">
    <property type="protein sequence ID" value="KAF8706064.1"/>
    <property type="molecule type" value="Genomic_DNA"/>
</dbReference>
<accession>A0A8H7HQC6</accession>
<evidence type="ECO:0000313" key="2">
    <source>
        <dbReference type="EMBL" id="KAF8706064.1"/>
    </source>
</evidence>
<feature type="non-terminal residue" evidence="2">
    <location>
        <position position="1"/>
    </location>
</feature>
<dbReference type="Proteomes" id="UP000602905">
    <property type="component" value="Unassembled WGS sequence"/>
</dbReference>
<evidence type="ECO:0000256" key="1">
    <source>
        <dbReference type="SAM" id="MobiDB-lite"/>
    </source>
</evidence>
<organism evidence="2 3">
    <name type="scientific">Rhizoctonia solani</name>
    <dbReference type="NCBI Taxonomy" id="456999"/>
    <lineage>
        <taxon>Eukaryota</taxon>
        <taxon>Fungi</taxon>
        <taxon>Dikarya</taxon>
        <taxon>Basidiomycota</taxon>
        <taxon>Agaricomycotina</taxon>
        <taxon>Agaricomycetes</taxon>
        <taxon>Cantharellales</taxon>
        <taxon>Ceratobasidiaceae</taxon>
        <taxon>Rhizoctonia</taxon>
    </lineage>
</organism>
<feature type="region of interest" description="Disordered" evidence="1">
    <location>
        <begin position="217"/>
        <end position="242"/>
    </location>
</feature>
<reference evidence="2" key="1">
    <citation type="submission" date="2020-09" db="EMBL/GenBank/DDBJ databases">
        <title>Comparative genome analyses of four rice-infecting Rhizoctonia solani isolates reveal extensive enrichment of homogalacturonan modification genes.</title>
        <authorList>
            <person name="Lee D.-Y."/>
            <person name="Jeon J."/>
            <person name="Kim K.-T."/>
            <person name="Cheong K."/>
            <person name="Song H."/>
            <person name="Choi G."/>
            <person name="Ko J."/>
            <person name="Opiyo S.O."/>
            <person name="Zuo S."/>
            <person name="Madhav S."/>
            <person name="Lee Y.-H."/>
            <person name="Wang G.-L."/>
        </authorList>
    </citation>
    <scope>NUCLEOTIDE SEQUENCE</scope>
    <source>
        <strain evidence="2">AG1-IA WGL</strain>
    </source>
</reference>
<name>A0A8H7HQC6_9AGAM</name>
<proteinExistence type="predicted"/>
<gene>
    <name evidence="2" type="ORF">RHS03_05238</name>
</gene>
<dbReference type="AlphaFoldDB" id="A0A8H7HQC6"/>
<comment type="caution">
    <text evidence="2">The sequence shown here is derived from an EMBL/GenBank/DDBJ whole genome shotgun (WGS) entry which is preliminary data.</text>
</comment>
<sequence length="266" mass="29307">MPTGIEITGLALASVSMGGTALSKAVQCGGKGGAQRTYDDVHNQYKQLKDLREDVLVHQYLSEDDKKQIDISIHDISFDLMELHSLLKELKGVAYYQLSKYTVQWFHFNNRVTMALQVIVEVKLEVEARQRSTQGRSKAMVQKDPPIAAAGRGPTCPLAHMHENKPIFVNKDFPSDNSLGQQLAEEIAPCTAAAVRSALKDGMNFGSITKENDTVHTGVGRRSLTETGLGPDLKWHISPKSTTLPPVLVQSGDIELKDLRKDTEID</sequence>